<feature type="compositionally biased region" description="Low complexity" evidence="1">
    <location>
        <begin position="69"/>
        <end position="92"/>
    </location>
</feature>
<dbReference type="OrthoDB" id="3062963at2759"/>
<accession>A0A5C3KJ17</accession>
<evidence type="ECO:0000313" key="2">
    <source>
        <dbReference type="EMBL" id="TFK20261.1"/>
    </source>
</evidence>
<protein>
    <submittedName>
        <fullName evidence="2">Uncharacterized protein</fullName>
    </submittedName>
</protein>
<dbReference type="EMBL" id="ML210306">
    <property type="protein sequence ID" value="TFK20261.1"/>
    <property type="molecule type" value="Genomic_DNA"/>
</dbReference>
<evidence type="ECO:0000313" key="3">
    <source>
        <dbReference type="Proteomes" id="UP000307440"/>
    </source>
</evidence>
<gene>
    <name evidence="2" type="ORF">FA15DRAFT_659229</name>
</gene>
<proteinExistence type="predicted"/>
<reference evidence="2 3" key="1">
    <citation type="journal article" date="2019" name="Nat. Ecol. Evol.">
        <title>Megaphylogeny resolves global patterns of mushroom evolution.</title>
        <authorList>
            <person name="Varga T."/>
            <person name="Krizsan K."/>
            <person name="Foldi C."/>
            <person name="Dima B."/>
            <person name="Sanchez-Garcia M."/>
            <person name="Sanchez-Ramirez S."/>
            <person name="Szollosi G.J."/>
            <person name="Szarkandi J.G."/>
            <person name="Papp V."/>
            <person name="Albert L."/>
            <person name="Andreopoulos W."/>
            <person name="Angelini C."/>
            <person name="Antonin V."/>
            <person name="Barry K.W."/>
            <person name="Bougher N.L."/>
            <person name="Buchanan P."/>
            <person name="Buyck B."/>
            <person name="Bense V."/>
            <person name="Catcheside P."/>
            <person name="Chovatia M."/>
            <person name="Cooper J."/>
            <person name="Damon W."/>
            <person name="Desjardin D."/>
            <person name="Finy P."/>
            <person name="Geml J."/>
            <person name="Haridas S."/>
            <person name="Hughes K."/>
            <person name="Justo A."/>
            <person name="Karasinski D."/>
            <person name="Kautmanova I."/>
            <person name="Kiss B."/>
            <person name="Kocsube S."/>
            <person name="Kotiranta H."/>
            <person name="LaButti K.M."/>
            <person name="Lechner B.E."/>
            <person name="Liimatainen K."/>
            <person name="Lipzen A."/>
            <person name="Lukacs Z."/>
            <person name="Mihaltcheva S."/>
            <person name="Morgado L.N."/>
            <person name="Niskanen T."/>
            <person name="Noordeloos M.E."/>
            <person name="Ohm R.A."/>
            <person name="Ortiz-Santana B."/>
            <person name="Ovrebo C."/>
            <person name="Racz N."/>
            <person name="Riley R."/>
            <person name="Savchenko A."/>
            <person name="Shiryaev A."/>
            <person name="Soop K."/>
            <person name="Spirin V."/>
            <person name="Szebenyi C."/>
            <person name="Tomsovsky M."/>
            <person name="Tulloss R.E."/>
            <person name="Uehling J."/>
            <person name="Grigoriev I.V."/>
            <person name="Vagvolgyi C."/>
            <person name="Papp T."/>
            <person name="Martin F.M."/>
            <person name="Miettinen O."/>
            <person name="Hibbett D.S."/>
            <person name="Nagy L.G."/>
        </authorList>
    </citation>
    <scope>NUCLEOTIDE SEQUENCE [LARGE SCALE GENOMIC DNA]</scope>
    <source>
        <strain evidence="2 3">CBS 121175</strain>
    </source>
</reference>
<keyword evidence="3" id="KW-1185">Reference proteome</keyword>
<dbReference type="STRING" id="230819.A0A5C3KJ17"/>
<feature type="region of interest" description="Disordered" evidence="1">
    <location>
        <begin position="232"/>
        <end position="283"/>
    </location>
</feature>
<feature type="region of interest" description="Disordered" evidence="1">
    <location>
        <begin position="17"/>
        <end position="112"/>
    </location>
</feature>
<feature type="compositionally biased region" description="Polar residues" evidence="1">
    <location>
        <begin position="101"/>
        <end position="112"/>
    </location>
</feature>
<name>A0A5C3KJ17_COPMA</name>
<dbReference type="AlphaFoldDB" id="A0A5C3KJ17"/>
<feature type="compositionally biased region" description="Polar residues" evidence="1">
    <location>
        <begin position="238"/>
        <end position="249"/>
    </location>
</feature>
<evidence type="ECO:0000256" key="1">
    <source>
        <dbReference type="SAM" id="MobiDB-lite"/>
    </source>
</evidence>
<organism evidence="2 3">
    <name type="scientific">Coprinopsis marcescibilis</name>
    <name type="common">Agaric fungus</name>
    <name type="synonym">Psathyrella marcescibilis</name>
    <dbReference type="NCBI Taxonomy" id="230819"/>
    <lineage>
        <taxon>Eukaryota</taxon>
        <taxon>Fungi</taxon>
        <taxon>Dikarya</taxon>
        <taxon>Basidiomycota</taxon>
        <taxon>Agaricomycotina</taxon>
        <taxon>Agaricomycetes</taxon>
        <taxon>Agaricomycetidae</taxon>
        <taxon>Agaricales</taxon>
        <taxon>Agaricineae</taxon>
        <taxon>Psathyrellaceae</taxon>
        <taxon>Coprinopsis</taxon>
    </lineage>
</organism>
<sequence>MTGYSALFSAGLLATSYGFPKTPSKDRSSNYSDTLPLPLRDGSPVRPVSPLPGSSDSDVDMDCDSAREATPTQQSVSAAAASTSATTTTKSQPRLRKRRSSLTITTSPMTSIRSPMRTAGAALQLQRHLALASPGSRSRSGSMTQPPSAVEGTFSSVYVPGAGSSMGTEGTSIMGRLRSGSMGSARSPPMASAVPTRIRRHVRRVTSVPAPMPPPTTPLPDVPGFPSTMLRSAPRTPLSFQNSESTNTFFGMGPAVKPSRSTRDRGLSVGSPVGRIDEEMKEN</sequence>
<dbReference type="Proteomes" id="UP000307440">
    <property type="component" value="Unassembled WGS sequence"/>
</dbReference>